<feature type="signal peptide" evidence="1">
    <location>
        <begin position="1"/>
        <end position="17"/>
    </location>
</feature>
<gene>
    <name evidence="2" type="ORF">ERS672216_00706</name>
</gene>
<dbReference type="AlphaFoldDB" id="A0A128EM14"/>
<feature type="chain" id="PRO_5007281585" evidence="1">
    <location>
        <begin position="18"/>
        <end position="150"/>
    </location>
</feature>
<accession>A0A128EM14</accession>
<reference evidence="2 3" key="1">
    <citation type="submission" date="2016-02" db="EMBL/GenBank/DDBJ databases">
        <authorList>
            <consortium name="Pathogen Informatics"/>
        </authorList>
    </citation>
    <scope>NUCLEOTIDE SEQUENCE [LARGE SCALE GENOMIC DNA]</scope>
    <source>
        <strain evidence="2 3">RC20</strain>
    </source>
</reference>
<dbReference type="Proteomes" id="UP000069632">
    <property type="component" value="Unassembled WGS sequence"/>
</dbReference>
<keyword evidence="3" id="KW-1185">Reference proteome</keyword>
<keyword evidence="2" id="KW-0378">Hydrolase</keyword>
<sequence length="150" mass="17300">MKKILLLLALMTSFSFAAQTPPAQAKAPEIKAELKAEDVPAVLNQIALEVTMGLPKRLDYITTVDRVTSKKNNIKYYYILNDDEDFVLSKFDKTRKNEFRNQIIKGAKSFLCQNANTLELMKKGAIFHYIYDLRDGKRYFSFFLEAKDCK</sequence>
<proteinExistence type="predicted"/>
<dbReference type="GO" id="GO:0042586">
    <property type="term" value="F:peptide deformylase activity"/>
    <property type="evidence" value="ECO:0007669"/>
    <property type="project" value="UniProtKB-EC"/>
</dbReference>
<organism evidence="2 3">
    <name type="scientific">Campylobacter geochelonis</name>
    <dbReference type="NCBI Taxonomy" id="1780362"/>
    <lineage>
        <taxon>Bacteria</taxon>
        <taxon>Pseudomonadati</taxon>
        <taxon>Campylobacterota</taxon>
        <taxon>Epsilonproteobacteria</taxon>
        <taxon>Campylobacterales</taxon>
        <taxon>Campylobacteraceae</taxon>
        <taxon>Campylobacter</taxon>
    </lineage>
</organism>
<evidence type="ECO:0000256" key="1">
    <source>
        <dbReference type="SAM" id="SignalP"/>
    </source>
</evidence>
<evidence type="ECO:0000313" key="3">
    <source>
        <dbReference type="Proteomes" id="UP000069632"/>
    </source>
</evidence>
<protein>
    <submittedName>
        <fullName evidence="2">Peptide deformylase</fullName>
        <ecNumber evidence="2">3.5.1.88</ecNumber>
    </submittedName>
</protein>
<dbReference type="EC" id="3.5.1.88" evidence="2"/>
<keyword evidence="1" id="KW-0732">Signal</keyword>
<name>A0A128EM14_9BACT</name>
<evidence type="ECO:0000313" key="2">
    <source>
        <dbReference type="EMBL" id="CZE47081.1"/>
    </source>
</evidence>
<dbReference type="RefSeq" id="WP_075493438.1">
    <property type="nucleotide sequence ID" value="NZ_CP053844.1"/>
</dbReference>
<dbReference type="Gene3D" id="3.30.300.250">
    <property type="match status" value="1"/>
</dbReference>
<dbReference type="EMBL" id="FIZP01000002">
    <property type="protein sequence ID" value="CZE47081.1"/>
    <property type="molecule type" value="Genomic_DNA"/>
</dbReference>